<name>A0A1X7UBK5_AMPQE</name>
<sequence length="89" mass="10686">VKGEWKLFVYNRVKEIRERVPSNHWRHCPEYNSPVDIPSRGTMNSEYEVGGIVWLCLYTGCITRAIHLDVLHNMSFEFFYRSFKRFTAR</sequence>
<dbReference type="InParanoid" id="A0A1X7UBK5"/>
<organism evidence="1">
    <name type="scientific">Amphimedon queenslandica</name>
    <name type="common">Sponge</name>
    <dbReference type="NCBI Taxonomy" id="400682"/>
    <lineage>
        <taxon>Eukaryota</taxon>
        <taxon>Metazoa</taxon>
        <taxon>Porifera</taxon>
        <taxon>Demospongiae</taxon>
        <taxon>Heteroscleromorpha</taxon>
        <taxon>Haplosclerida</taxon>
        <taxon>Niphatidae</taxon>
        <taxon>Amphimedon</taxon>
    </lineage>
</organism>
<accession>A0A1X7UBK5</accession>
<protein>
    <submittedName>
        <fullName evidence="1">Uncharacterized protein</fullName>
    </submittedName>
</protein>
<proteinExistence type="predicted"/>
<reference evidence="1" key="1">
    <citation type="submission" date="2017-05" db="UniProtKB">
        <authorList>
            <consortium name="EnsemblMetazoa"/>
        </authorList>
    </citation>
    <scope>IDENTIFICATION</scope>
</reference>
<dbReference type="EnsemblMetazoa" id="Aqu2.1.25151_001">
    <property type="protein sequence ID" value="Aqu2.1.25151_001"/>
    <property type="gene ID" value="Aqu2.1.25151"/>
</dbReference>
<dbReference type="AlphaFoldDB" id="A0A1X7UBK5"/>
<evidence type="ECO:0000313" key="1">
    <source>
        <dbReference type="EnsemblMetazoa" id="Aqu2.1.25151_001"/>
    </source>
</evidence>